<gene>
    <name evidence="1" type="ORF">LOTGIDRAFT_233534</name>
</gene>
<reference evidence="1 2" key="1">
    <citation type="journal article" date="2013" name="Nature">
        <title>Insights into bilaterian evolution from three spiralian genomes.</title>
        <authorList>
            <person name="Simakov O."/>
            <person name="Marletaz F."/>
            <person name="Cho S.J."/>
            <person name="Edsinger-Gonzales E."/>
            <person name="Havlak P."/>
            <person name="Hellsten U."/>
            <person name="Kuo D.H."/>
            <person name="Larsson T."/>
            <person name="Lv J."/>
            <person name="Arendt D."/>
            <person name="Savage R."/>
            <person name="Osoegawa K."/>
            <person name="de Jong P."/>
            <person name="Grimwood J."/>
            <person name="Chapman J.A."/>
            <person name="Shapiro H."/>
            <person name="Aerts A."/>
            <person name="Otillar R.P."/>
            <person name="Terry A.Y."/>
            <person name="Boore J.L."/>
            <person name="Grigoriev I.V."/>
            <person name="Lindberg D.R."/>
            <person name="Seaver E.C."/>
            <person name="Weisblat D.A."/>
            <person name="Putnam N.H."/>
            <person name="Rokhsar D.S."/>
        </authorList>
    </citation>
    <scope>NUCLEOTIDE SEQUENCE [LARGE SCALE GENOMIC DNA]</scope>
</reference>
<dbReference type="AlphaFoldDB" id="V4BQB4"/>
<dbReference type="EMBL" id="KB202284">
    <property type="protein sequence ID" value="ESO91059.1"/>
    <property type="molecule type" value="Genomic_DNA"/>
</dbReference>
<evidence type="ECO:0000313" key="1">
    <source>
        <dbReference type="EMBL" id="ESO91059.1"/>
    </source>
</evidence>
<keyword evidence="2" id="KW-1185">Reference proteome</keyword>
<accession>V4BQB4</accession>
<dbReference type="HOGENOM" id="CLU_1888118_0_0_1"/>
<dbReference type="GeneID" id="20249300"/>
<protein>
    <submittedName>
        <fullName evidence="1">Uncharacterized protein</fullName>
    </submittedName>
</protein>
<dbReference type="KEGG" id="lgi:LOTGIDRAFT_233534"/>
<dbReference type="CTD" id="20249300"/>
<evidence type="ECO:0000313" key="2">
    <source>
        <dbReference type="Proteomes" id="UP000030746"/>
    </source>
</evidence>
<organism evidence="1 2">
    <name type="scientific">Lottia gigantea</name>
    <name type="common">Giant owl limpet</name>
    <dbReference type="NCBI Taxonomy" id="225164"/>
    <lineage>
        <taxon>Eukaryota</taxon>
        <taxon>Metazoa</taxon>
        <taxon>Spiralia</taxon>
        <taxon>Lophotrochozoa</taxon>
        <taxon>Mollusca</taxon>
        <taxon>Gastropoda</taxon>
        <taxon>Patellogastropoda</taxon>
        <taxon>Lottioidea</taxon>
        <taxon>Lottiidae</taxon>
        <taxon>Lottia</taxon>
    </lineage>
</organism>
<proteinExistence type="predicted"/>
<sequence>MTLPAQSCQNNRTRIFIHSGFLKYFTDDEINSSSFIGLHGRIIIRWYVRWFRNDGWSRYDGWSRHDGNVQPYDDGWHVQPYDDGWHVQPYDDGWYVQSLHDDGRLPYDGSWYAWRYAWYDGWYVWCRIQLPRSYC</sequence>
<dbReference type="Proteomes" id="UP000030746">
    <property type="component" value="Unassembled WGS sequence"/>
</dbReference>
<name>V4BQB4_LOTGI</name>
<dbReference type="RefSeq" id="XP_009058329.1">
    <property type="nucleotide sequence ID" value="XM_009060081.1"/>
</dbReference>